<protein>
    <submittedName>
        <fullName evidence="3">Sporulation and spore germination</fullName>
    </submittedName>
</protein>
<dbReference type="Pfam" id="PF25976">
    <property type="entry name" value="LpqB_N"/>
    <property type="match status" value="1"/>
</dbReference>
<evidence type="ECO:0000313" key="3">
    <source>
        <dbReference type="EMBL" id="OZG60585.1"/>
    </source>
</evidence>
<dbReference type="PROSITE" id="PS51257">
    <property type="entry name" value="PROKAR_LIPOPROTEIN"/>
    <property type="match status" value="1"/>
</dbReference>
<evidence type="ECO:0000256" key="1">
    <source>
        <dbReference type="SAM" id="SignalP"/>
    </source>
</evidence>
<keyword evidence="4" id="KW-1185">Reference proteome</keyword>
<dbReference type="Proteomes" id="UP000216871">
    <property type="component" value="Unassembled WGS sequence"/>
</dbReference>
<dbReference type="InterPro" id="IPR059026">
    <property type="entry name" value="LpqB_N"/>
</dbReference>
<evidence type="ECO:0000259" key="2">
    <source>
        <dbReference type="Pfam" id="PF25976"/>
    </source>
</evidence>
<dbReference type="EMBL" id="MWWW01000006">
    <property type="protein sequence ID" value="OZG60585.1"/>
    <property type="molecule type" value="Genomic_DNA"/>
</dbReference>
<proteinExistence type="predicted"/>
<sequence length="579" mass="61352">MSKRNGSVMRAIAAAGTALACCLALSACSSPLGLPTKGAVQTFAPAQQQTRRVYTNPEGPSDDAQPETIVKGFYDAMPAGVQSDGYHVARQFLTPSASSDWDGDTAAVVYEGTPDFRRRANTMGAPQGAESSLIVEVELQVVGSLDEHGLYRPEDGTKTRKLAYTLIKTKGQWRISSLDGGVVISSADFEQVFRQVSVYQVAASGRQLVPDVRWLSWRNWRTQAVKEVLDDVPDWLSGAVRGSVTGGTTLAVDSVPLKDSTITVQLTQGIGTLTAEDRAILVHRIRLTLGDGNTEYALKVTGDGVDYSDADAEVKLSTEQPSVSVYTLTGGHVVSLASSSPLRVGEVPGYDDAKGFAFHSAGGAVLRADGIVECLEKDGSACGRMFDGDAMSAVAAGLDGEIWAVADNGRALYVSRNRKESEIQLPWLAAGDVITALAVSPEGERLALAVSGEERNGVLMIGVARDGNDEVTGLSRTPITVSVARNVGMLTFYNDLNLVYATAPNDEDRHQEAWRQVAPGPAQVQRLPDATVVSMASGQISLYRRLAVLDDAGIVRSVSGSLDGSWSIADSQVTALGVQ</sequence>
<evidence type="ECO:0000313" key="4">
    <source>
        <dbReference type="Proteomes" id="UP000216871"/>
    </source>
</evidence>
<dbReference type="AlphaFoldDB" id="A0A261FNM4"/>
<dbReference type="OrthoDB" id="3226781at2"/>
<organism evidence="3 4">
    <name type="scientific">Bifidobacterium myosotis</name>
    <dbReference type="NCBI Taxonomy" id="1630166"/>
    <lineage>
        <taxon>Bacteria</taxon>
        <taxon>Bacillati</taxon>
        <taxon>Actinomycetota</taxon>
        <taxon>Actinomycetes</taxon>
        <taxon>Bifidobacteriales</taxon>
        <taxon>Bifidobacteriaceae</taxon>
        <taxon>Bifidobacterium</taxon>
    </lineage>
</organism>
<feature type="signal peptide" evidence="1">
    <location>
        <begin position="1"/>
        <end position="20"/>
    </location>
</feature>
<reference evidence="3 4" key="1">
    <citation type="journal article" date="2017" name="BMC Genomics">
        <title>Comparative genomic and phylogenomic analyses of the Bifidobacteriaceae family.</title>
        <authorList>
            <person name="Lugli G.A."/>
            <person name="Milani C."/>
            <person name="Turroni F."/>
            <person name="Duranti S."/>
            <person name="Mancabelli L."/>
            <person name="Mangifesta M."/>
            <person name="Ferrario C."/>
            <person name="Modesto M."/>
            <person name="Mattarelli P."/>
            <person name="Jiri K."/>
            <person name="van Sinderen D."/>
            <person name="Ventura M."/>
        </authorList>
    </citation>
    <scope>NUCLEOTIDE SEQUENCE [LARGE SCALE GENOMIC DNA]</scope>
    <source>
        <strain evidence="3 4">DSM 100196</strain>
    </source>
</reference>
<feature type="chain" id="PRO_5038601534" evidence="1">
    <location>
        <begin position="21"/>
        <end position="579"/>
    </location>
</feature>
<comment type="caution">
    <text evidence="3">The sequence shown here is derived from an EMBL/GenBank/DDBJ whole genome shotgun (WGS) entry which is preliminary data.</text>
</comment>
<name>A0A261FNM4_9BIFI</name>
<gene>
    <name evidence="3" type="ORF">BMYO_0716</name>
</gene>
<feature type="domain" description="Lipoprotein LpqB N-terminal" evidence="2">
    <location>
        <begin position="59"/>
        <end position="190"/>
    </location>
</feature>
<keyword evidence="1" id="KW-0732">Signal</keyword>
<dbReference type="RefSeq" id="WP_094667206.1">
    <property type="nucleotide sequence ID" value="NZ_MWWW01000006.1"/>
</dbReference>
<dbReference type="SUPFAM" id="SSF63829">
    <property type="entry name" value="Calcium-dependent phosphotriesterase"/>
    <property type="match status" value="1"/>
</dbReference>
<accession>A0A261FNM4</accession>